<dbReference type="Proteomes" id="UP001144978">
    <property type="component" value="Unassembled WGS sequence"/>
</dbReference>
<sequence length="83" mass="8859">MLALERMCAPSFIRTTGMNVNEEDLMDAPARKKRRTDASEPIAPSTAMLPPPGRIAGTSFGDSIVTGKTVKGKGRAAKARSRN</sequence>
<name>A0ACC1MJM7_9APHY</name>
<accession>A0ACC1MJM7</accession>
<proteinExistence type="predicted"/>
<protein>
    <submittedName>
        <fullName evidence="1">Uncharacterized protein</fullName>
    </submittedName>
</protein>
<organism evidence="1 2">
    <name type="scientific">Trametes sanguinea</name>
    <dbReference type="NCBI Taxonomy" id="158606"/>
    <lineage>
        <taxon>Eukaryota</taxon>
        <taxon>Fungi</taxon>
        <taxon>Dikarya</taxon>
        <taxon>Basidiomycota</taxon>
        <taxon>Agaricomycotina</taxon>
        <taxon>Agaricomycetes</taxon>
        <taxon>Polyporales</taxon>
        <taxon>Polyporaceae</taxon>
        <taxon>Trametes</taxon>
    </lineage>
</organism>
<keyword evidence="2" id="KW-1185">Reference proteome</keyword>
<evidence type="ECO:0000313" key="1">
    <source>
        <dbReference type="EMBL" id="KAJ2966743.1"/>
    </source>
</evidence>
<dbReference type="EMBL" id="JANSHE010006552">
    <property type="protein sequence ID" value="KAJ2966743.1"/>
    <property type="molecule type" value="Genomic_DNA"/>
</dbReference>
<gene>
    <name evidence="1" type="ORF">NUW54_g13718</name>
</gene>
<evidence type="ECO:0000313" key="2">
    <source>
        <dbReference type="Proteomes" id="UP001144978"/>
    </source>
</evidence>
<comment type="caution">
    <text evidence="1">The sequence shown here is derived from an EMBL/GenBank/DDBJ whole genome shotgun (WGS) entry which is preliminary data.</text>
</comment>
<reference evidence="1" key="1">
    <citation type="submission" date="2022-08" db="EMBL/GenBank/DDBJ databases">
        <title>Genome Sequence of Pycnoporus sanguineus.</title>
        <authorList>
            <person name="Buettner E."/>
        </authorList>
    </citation>
    <scope>NUCLEOTIDE SEQUENCE</scope>
    <source>
        <strain evidence="1">CG-C14</strain>
    </source>
</reference>